<dbReference type="Proteomes" id="UP000705983">
    <property type="component" value="Unassembled WGS sequence"/>
</dbReference>
<keyword evidence="4" id="KW-1185">Reference proteome</keyword>
<sequence length="208" mass="21809">MMRKLAATTIVALAALSACSTDSEENESEVTSSGTTAESTADGDASSEGNLMVVEDGVATSSDGRFSLTLVDGWQAYPAPLDDRVNMTILLVSDVNNAEFAANIIGTWADGTVEGIPADYEEWSVAAGEAFTGEGVSVEAAEPLDVDGETVEGLIVTREVDGVGLRQLVYPIFTDDGFQEIAYSASTDVFDENLEDVLEMFGTLAPVS</sequence>
<protein>
    <submittedName>
        <fullName evidence="3">Uncharacterized protein</fullName>
    </submittedName>
</protein>
<feature type="chain" id="PRO_5045756184" evidence="2">
    <location>
        <begin position="21"/>
        <end position="208"/>
    </location>
</feature>
<reference evidence="4" key="1">
    <citation type="submission" date="2021-02" db="EMBL/GenBank/DDBJ databases">
        <title>Leucobacter sp. CX169.</title>
        <authorList>
            <person name="Cheng Y."/>
        </authorList>
    </citation>
    <scope>NUCLEOTIDE SEQUENCE [LARGE SCALE GENOMIC DNA]</scope>
    <source>
        <strain evidence="4">JY899</strain>
    </source>
</reference>
<feature type="signal peptide" evidence="2">
    <location>
        <begin position="1"/>
        <end position="20"/>
    </location>
</feature>
<dbReference type="PROSITE" id="PS51257">
    <property type="entry name" value="PROKAR_LIPOPROTEIN"/>
    <property type="match status" value="1"/>
</dbReference>
<dbReference type="RefSeq" id="WP_187996381.1">
    <property type="nucleotide sequence ID" value="NZ_JACEXG010000002.1"/>
</dbReference>
<evidence type="ECO:0000313" key="4">
    <source>
        <dbReference type="Proteomes" id="UP000705983"/>
    </source>
</evidence>
<evidence type="ECO:0000256" key="1">
    <source>
        <dbReference type="SAM" id="MobiDB-lite"/>
    </source>
</evidence>
<organism evidence="3 4">
    <name type="scientific">Flaviflexus equikiangi</name>
    <dbReference type="NCBI Taxonomy" id="2758573"/>
    <lineage>
        <taxon>Bacteria</taxon>
        <taxon>Bacillati</taxon>
        <taxon>Actinomycetota</taxon>
        <taxon>Actinomycetes</taxon>
        <taxon>Actinomycetales</taxon>
        <taxon>Actinomycetaceae</taxon>
        <taxon>Flaviflexus</taxon>
    </lineage>
</organism>
<feature type="region of interest" description="Disordered" evidence="1">
    <location>
        <begin position="21"/>
        <end position="49"/>
    </location>
</feature>
<accession>A0ABS2TEI2</accession>
<proteinExistence type="predicted"/>
<keyword evidence="2" id="KW-0732">Signal</keyword>
<evidence type="ECO:0000313" key="3">
    <source>
        <dbReference type="EMBL" id="MBM9433069.1"/>
    </source>
</evidence>
<comment type="caution">
    <text evidence="3">The sequence shown here is derived from an EMBL/GenBank/DDBJ whole genome shotgun (WGS) entry which is preliminary data.</text>
</comment>
<evidence type="ECO:0000256" key="2">
    <source>
        <dbReference type="SAM" id="SignalP"/>
    </source>
</evidence>
<dbReference type="EMBL" id="JAFFJS010000002">
    <property type="protein sequence ID" value="MBM9433069.1"/>
    <property type="molecule type" value="Genomic_DNA"/>
</dbReference>
<name>A0ABS2TEI2_9ACTO</name>
<feature type="compositionally biased region" description="Polar residues" evidence="1">
    <location>
        <begin position="29"/>
        <end position="39"/>
    </location>
</feature>
<gene>
    <name evidence="3" type="ORF">JVW63_05060</name>
</gene>